<feature type="transmembrane region" description="Helical" evidence="8">
    <location>
        <begin position="336"/>
        <end position="358"/>
    </location>
</feature>
<keyword evidence="3" id="KW-1003">Cell membrane</keyword>
<feature type="transmembrane region" description="Helical" evidence="8">
    <location>
        <begin position="17"/>
        <end position="36"/>
    </location>
</feature>
<comment type="subcellular location">
    <subcellularLocation>
        <location evidence="1">Cell membrane</location>
        <topology evidence="1">Multi-pass membrane protein</topology>
    </subcellularLocation>
</comment>
<proteinExistence type="predicted"/>
<keyword evidence="7 8" id="KW-0472">Membrane</keyword>
<feature type="transmembrane region" description="Helical" evidence="8">
    <location>
        <begin position="271"/>
        <end position="294"/>
    </location>
</feature>
<feature type="transmembrane region" description="Helical" evidence="8">
    <location>
        <begin position="306"/>
        <end position="329"/>
    </location>
</feature>
<keyword evidence="5 8" id="KW-0812">Transmembrane</keyword>
<dbReference type="AlphaFoldDB" id="A0A821TDB3"/>
<dbReference type="PROSITE" id="PS00216">
    <property type="entry name" value="SUGAR_TRANSPORT_1"/>
    <property type="match status" value="2"/>
</dbReference>
<reference evidence="10" key="1">
    <citation type="submission" date="2021-02" db="EMBL/GenBank/DDBJ databases">
        <authorList>
            <person name="Steward A R."/>
        </authorList>
    </citation>
    <scope>NUCLEOTIDE SEQUENCE</scope>
</reference>
<dbReference type="OrthoDB" id="8120565at2759"/>
<feature type="transmembrane region" description="Helical" evidence="8">
    <location>
        <begin position="56"/>
        <end position="78"/>
    </location>
</feature>
<evidence type="ECO:0000256" key="7">
    <source>
        <dbReference type="ARBA" id="ARBA00023136"/>
    </source>
</evidence>
<feature type="transmembrane region" description="Helical" evidence="8">
    <location>
        <begin position="400"/>
        <end position="420"/>
    </location>
</feature>
<feature type="transmembrane region" description="Helical" evidence="8">
    <location>
        <begin position="169"/>
        <end position="188"/>
    </location>
</feature>
<evidence type="ECO:0000256" key="2">
    <source>
        <dbReference type="ARBA" id="ARBA00022448"/>
    </source>
</evidence>
<organism evidence="10 11">
    <name type="scientific">Pieris macdunnoughi</name>
    <dbReference type="NCBI Taxonomy" id="345717"/>
    <lineage>
        <taxon>Eukaryota</taxon>
        <taxon>Metazoa</taxon>
        <taxon>Ecdysozoa</taxon>
        <taxon>Arthropoda</taxon>
        <taxon>Hexapoda</taxon>
        <taxon>Insecta</taxon>
        <taxon>Pterygota</taxon>
        <taxon>Neoptera</taxon>
        <taxon>Endopterygota</taxon>
        <taxon>Lepidoptera</taxon>
        <taxon>Glossata</taxon>
        <taxon>Ditrysia</taxon>
        <taxon>Papilionoidea</taxon>
        <taxon>Pieridae</taxon>
        <taxon>Pierinae</taxon>
        <taxon>Pieris</taxon>
    </lineage>
</organism>
<feature type="transmembrane region" description="Helical" evidence="8">
    <location>
        <begin position="110"/>
        <end position="131"/>
    </location>
</feature>
<dbReference type="EMBL" id="CAJOBZ010000024">
    <property type="protein sequence ID" value="CAF4872863.1"/>
    <property type="molecule type" value="Genomic_DNA"/>
</dbReference>
<dbReference type="PANTHER" id="PTHR48021:SF1">
    <property type="entry name" value="GH07001P-RELATED"/>
    <property type="match status" value="1"/>
</dbReference>
<evidence type="ECO:0000256" key="8">
    <source>
        <dbReference type="SAM" id="Phobius"/>
    </source>
</evidence>
<evidence type="ECO:0000256" key="5">
    <source>
        <dbReference type="ARBA" id="ARBA00022692"/>
    </source>
</evidence>
<feature type="transmembrane region" description="Helical" evidence="8">
    <location>
        <begin position="143"/>
        <end position="163"/>
    </location>
</feature>
<feature type="transmembrane region" description="Helical" evidence="8">
    <location>
        <begin position="85"/>
        <end position="104"/>
    </location>
</feature>
<dbReference type="Pfam" id="PF00083">
    <property type="entry name" value="Sugar_tr"/>
    <property type="match status" value="1"/>
</dbReference>
<dbReference type="InterPro" id="IPR020846">
    <property type="entry name" value="MFS_dom"/>
</dbReference>
<keyword evidence="4" id="KW-0762">Sugar transport</keyword>
<dbReference type="Proteomes" id="UP000663880">
    <property type="component" value="Unassembled WGS sequence"/>
</dbReference>
<comment type="caution">
    <text evidence="10">The sequence shown here is derived from an EMBL/GenBank/DDBJ whole genome shotgun (WGS) entry which is preliminary data.</text>
</comment>
<keyword evidence="11" id="KW-1185">Reference proteome</keyword>
<dbReference type="InterPro" id="IPR050549">
    <property type="entry name" value="MFS_Trehalose_Transporter"/>
</dbReference>
<dbReference type="InterPro" id="IPR005829">
    <property type="entry name" value="Sugar_transporter_CS"/>
</dbReference>
<feature type="transmembrane region" description="Helical" evidence="8">
    <location>
        <begin position="364"/>
        <end position="388"/>
    </location>
</feature>
<sequence>MDYLTCSILEIQQRPPFLVSYLCMTMGIMYTWPSSVLGLFSSSNTTLNRVMSETELSLLGSLSSISAVVTLPFSGYILDRLGRKYTCITFSLLQVSSWAIVIAFKTVEAVLTSIFISGVTSCTFIVIPLYVGEFCQESIRGSMASGVMMFFGIGMLISYLLGGLVQYEIMNYTCLTLTVIGVLLLCYVRESPLMLMKKGFEKEAAKSLAHYRSVPVSSKEVQEEMNNIRRILNPQLDENTPEEEKMRPDLNSVQKLSIWQFFKKSRSSRRALVVSLILNSAVVFQGLVVVQVYAQPLFEQAIPSMSATVSSVIFAIVTVIAGFLAAYLVEALGRKGLMIYSSILAAICCVILGTQIQFTWGPHWVAALFIYLYCVVYTIGAGTIPYIYSAEVFLPEIKTFASMLIMEWTFMCFFVVLFIFNPLVNCIGLGGVFYIFAVVCGLTSIFCVFFMPETKGLAVDAIQLKFATPRARNTV</sequence>
<evidence type="ECO:0000313" key="10">
    <source>
        <dbReference type="EMBL" id="CAF4872863.1"/>
    </source>
</evidence>
<evidence type="ECO:0000259" key="9">
    <source>
        <dbReference type="PROSITE" id="PS50850"/>
    </source>
</evidence>
<feature type="transmembrane region" description="Helical" evidence="8">
    <location>
        <begin position="432"/>
        <end position="451"/>
    </location>
</feature>
<dbReference type="FunFam" id="1.20.1250.20:FF:000218">
    <property type="entry name" value="facilitated trehalose transporter Tret1"/>
    <property type="match status" value="1"/>
</dbReference>
<gene>
    <name evidence="10" type="ORF">PMACD_LOCUS8917</name>
</gene>
<evidence type="ECO:0000256" key="3">
    <source>
        <dbReference type="ARBA" id="ARBA00022475"/>
    </source>
</evidence>
<keyword evidence="2" id="KW-0813">Transport</keyword>
<dbReference type="GO" id="GO:0005886">
    <property type="term" value="C:plasma membrane"/>
    <property type="evidence" value="ECO:0007669"/>
    <property type="project" value="UniProtKB-SubCell"/>
</dbReference>
<dbReference type="PANTHER" id="PTHR48021">
    <property type="match status" value="1"/>
</dbReference>
<dbReference type="Gene3D" id="1.20.1250.20">
    <property type="entry name" value="MFS general substrate transporter like domains"/>
    <property type="match status" value="1"/>
</dbReference>
<evidence type="ECO:0000256" key="4">
    <source>
        <dbReference type="ARBA" id="ARBA00022597"/>
    </source>
</evidence>
<keyword evidence="6 8" id="KW-1133">Transmembrane helix</keyword>
<name>A0A821TDB3_9NEOP</name>
<dbReference type="GO" id="GO:0022857">
    <property type="term" value="F:transmembrane transporter activity"/>
    <property type="evidence" value="ECO:0007669"/>
    <property type="project" value="InterPro"/>
</dbReference>
<feature type="domain" description="Major facilitator superfamily (MFS) profile" evidence="9">
    <location>
        <begin position="1"/>
        <end position="455"/>
    </location>
</feature>
<dbReference type="SUPFAM" id="SSF103473">
    <property type="entry name" value="MFS general substrate transporter"/>
    <property type="match status" value="1"/>
</dbReference>
<evidence type="ECO:0000256" key="1">
    <source>
        <dbReference type="ARBA" id="ARBA00004651"/>
    </source>
</evidence>
<dbReference type="InterPro" id="IPR036259">
    <property type="entry name" value="MFS_trans_sf"/>
</dbReference>
<dbReference type="PROSITE" id="PS50850">
    <property type="entry name" value="MFS"/>
    <property type="match status" value="1"/>
</dbReference>
<evidence type="ECO:0000313" key="11">
    <source>
        <dbReference type="Proteomes" id="UP000663880"/>
    </source>
</evidence>
<accession>A0A821TDB3</accession>
<dbReference type="InterPro" id="IPR005828">
    <property type="entry name" value="MFS_sugar_transport-like"/>
</dbReference>
<evidence type="ECO:0000256" key="6">
    <source>
        <dbReference type="ARBA" id="ARBA00022989"/>
    </source>
</evidence>
<protein>
    <recommendedName>
        <fullName evidence="9">Major facilitator superfamily (MFS) profile domain-containing protein</fullName>
    </recommendedName>
</protein>